<geneLocation type="plasmid" evidence="2">
    <name>pColt5.8d</name>
</geneLocation>
<dbReference type="RefSeq" id="WP_200985195.1">
    <property type="nucleotide sequence ID" value="NZ_MK318974.1"/>
</dbReference>
<organism evidence="2">
    <name type="scientific">Rhizobium rhizogenes</name>
    <name type="common">Agrobacterium rhizogenes</name>
    <dbReference type="NCBI Taxonomy" id="359"/>
    <lineage>
        <taxon>Bacteria</taxon>
        <taxon>Pseudomonadati</taxon>
        <taxon>Pseudomonadota</taxon>
        <taxon>Alphaproteobacteria</taxon>
        <taxon>Hyphomicrobiales</taxon>
        <taxon>Rhizobiaceae</taxon>
        <taxon>Rhizobium/Agrobacterium group</taxon>
        <taxon>Rhizobium</taxon>
    </lineage>
</organism>
<accession>A0A7S5DQF9</accession>
<proteinExistence type="predicted"/>
<feature type="region of interest" description="Disordered" evidence="1">
    <location>
        <begin position="11"/>
        <end position="30"/>
    </location>
</feature>
<gene>
    <name evidence="2" type="ORF">pC5.8d_726</name>
</gene>
<sequence>MAEIGKPGLDHLKSAGSHKGAPSAQGPRQDHGKIHHVRLLCLSRLALVLRILTGLDTVLFHDLMALLHDLFFRATLTIAYDGDVFIAPSRCGVLPVGAPALAAIVVTFPIGNFAPKAKNYSVPRAMDAIYHRDG</sequence>
<dbReference type="AlphaFoldDB" id="A0A7S5DQF9"/>
<reference evidence="2" key="1">
    <citation type="submission" date="2018-12" db="EMBL/GenBank/DDBJ databases">
        <title>Three Rhizobium rhizogenes strains isolated from the same crown gall tumor carry diverse plasmids.</title>
        <authorList>
            <person name="Pulawska J."/>
            <person name="Kuzmanovic N."/>
        </authorList>
    </citation>
    <scope>NUCLEOTIDE SEQUENCE</scope>
    <source>
        <strain evidence="2">Colt5.8</strain>
        <plasmid evidence="2">pColt5.8d</plasmid>
    </source>
</reference>
<evidence type="ECO:0000256" key="1">
    <source>
        <dbReference type="SAM" id="MobiDB-lite"/>
    </source>
</evidence>
<keyword evidence="2" id="KW-0614">Plasmid</keyword>
<name>A0A7S5DQF9_RHIRH</name>
<dbReference type="EMBL" id="MK318974">
    <property type="protein sequence ID" value="QCL10029.1"/>
    <property type="molecule type" value="Genomic_DNA"/>
</dbReference>
<protein>
    <submittedName>
        <fullName evidence="2">Cl-channel voltage-gated family domain protein</fullName>
    </submittedName>
</protein>
<evidence type="ECO:0000313" key="2">
    <source>
        <dbReference type="EMBL" id="QCL10029.1"/>
    </source>
</evidence>